<dbReference type="Proteomes" id="UP001056120">
    <property type="component" value="Linkage Group LG03"/>
</dbReference>
<evidence type="ECO:0000313" key="1">
    <source>
        <dbReference type="EMBL" id="KAI3822691.1"/>
    </source>
</evidence>
<sequence>MTAAFRSGWVALVRQSSGFVGWPASVLLDWSFGILGLIVHGGARLYRGICKYHRFNVIRIRKNREDDLTTETKNVENIVKNIEELK</sequence>
<accession>A0ACB9JRP0</accession>
<proteinExistence type="predicted"/>
<evidence type="ECO:0000313" key="2">
    <source>
        <dbReference type="Proteomes" id="UP001056120"/>
    </source>
</evidence>
<gene>
    <name evidence="1" type="ORF">L1987_10287</name>
</gene>
<reference evidence="1 2" key="2">
    <citation type="journal article" date="2022" name="Mol. Ecol. Resour.">
        <title>The genomes of chicory, endive, great burdock and yacon provide insights into Asteraceae paleo-polyploidization history and plant inulin production.</title>
        <authorList>
            <person name="Fan W."/>
            <person name="Wang S."/>
            <person name="Wang H."/>
            <person name="Wang A."/>
            <person name="Jiang F."/>
            <person name="Liu H."/>
            <person name="Zhao H."/>
            <person name="Xu D."/>
            <person name="Zhang Y."/>
        </authorList>
    </citation>
    <scope>NUCLEOTIDE SEQUENCE [LARGE SCALE GENOMIC DNA]</scope>
    <source>
        <strain evidence="2">cv. Yunnan</strain>
        <tissue evidence="1">Leaves</tissue>
    </source>
</reference>
<reference evidence="2" key="1">
    <citation type="journal article" date="2022" name="Mol. Ecol. Resour.">
        <title>The genomes of chicory, endive, great burdock and yacon provide insights into Asteraceae palaeo-polyploidization history and plant inulin production.</title>
        <authorList>
            <person name="Fan W."/>
            <person name="Wang S."/>
            <person name="Wang H."/>
            <person name="Wang A."/>
            <person name="Jiang F."/>
            <person name="Liu H."/>
            <person name="Zhao H."/>
            <person name="Xu D."/>
            <person name="Zhang Y."/>
        </authorList>
    </citation>
    <scope>NUCLEOTIDE SEQUENCE [LARGE SCALE GENOMIC DNA]</scope>
    <source>
        <strain evidence="2">cv. Yunnan</strain>
    </source>
</reference>
<protein>
    <submittedName>
        <fullName evidence="1">Uncharacterized protein</fullName>
    </submittedName>
</protein>
<keyword evidence="2" id="KW-1185">Reference proteome</keyword>
<name>A0ACB9JRP0_9ASTR</name>
<dbReference type="EMBL" id="CM042020">
    <property type="protein sequence ID" value="KAI3822691.1"/>
    <property type="molecule type" value="Genomic_DNA"/>
</dbReference>
<organism evidence="1 2">
    <name type="scientific">Smallanthus sonchifolius</name>
    <dbReference type="NCBI Taxonomy" id="185202"/>
    <lineage>
        <taxon>Eukaryota</taxon>
        <taxon>Viridiplantae</taxon>
        <taxon>Streptophyta</taxon>
        <taxon>Embryophyta</taxon>
        <taxon>Tracheophyta</taxon>
        <taxon>Spermatophyta</taxon>
        <taxon>Magnoliopsida</taxon>
        <taxon>eudicotyledons</taxon>
        <taxon>Gunneridae</taxon>
        <taxon>Pentapetalae</taxon>
        <taxon>asterids</taxon>
        <taxon>campanulids</taxon>
        <taxon>Asterales</taxon>
        <taxon>Asteraceae</taxon>
        <taxon>Asteroideae</taxon>
        <taxon>Heliantheae alliance</taxon>
        <taxon>Millerieae</taxon>
        <taxon>Smallanthus</taxon>
    </lineage>
</organism>
<comment type="caution">
    <text evidence="1">The sequence shown here is derived from an EMBL/GenBank/DDBJ whole genome shotgun (WGS) entry which is preliminary data.</text>
</comment>